<dbReference type="Proteomes" id="UP000564536">
    <property type="component" value="Unassembled WGS sequence"/>
</dbReference>
<protein>
    <submittedName>
        <fullName evidence="1">TIGR04197 family type VII secretion effector</fullName>
    </submittedName>
</protein>
<sequence>MVKINSNKEVVVNFTNTLTERQEQFMQTNAVATTSGETNLTAHNDMEEVFGNSLLHTDNYCSYLTYDIQNVLKIAGLFEEVDEQMKRQFEELE</sequence>
<dbReference type="InterPro" id="IPR021477">
    <property type="entry name" value="TVIIS_effector_SACOL2603_fam"/>
</dbReference>
<evidence type="ECO:0000313" key="1">
    <source>
        <dbReference type="EMBL" id="MBC1501416.1"/>
    </source>
</evidence>
<comment type="caution">
    <text evidence="1">The sequence shown here is derived from an EMBL/GenBank/DDBJ whole genome shotgun (WGS) entry which is preliminary data.</text>
</comment>
<organism evidence="1 2">
    <name type="scientific">Listeria weihenstephanensis</name>
    <dbReference type="NCBI Taxonomy" id="1006155"/>
    <lineage>
        <taxon>Bacteria</taxon>
        <taxon>Bacillati</taxon>
        <taxon>Bacillota</taxon>
        <taxon>Bacilli</taxon>
        <taxon>Bacillales</taxon>
        <taxon>Listeriaceae</taxon>
        <taxon>Listeria</taxon>
    </lineage>
</organism>
<accession>A0A841ZAA6</accession>
<dbReference type="NCBIfam" id="TIGR04197">
    <property type="entry name" value="T7SS_SACOL2603"/>
    <property type="match status" value="1"/>
</dbReference>
<reference evidence="1 2" key="1">
    <citation type="submission" date="2020-03" db="EMBL/GenBank/DDBJ databases">
        <title>Soil Listeria distribution.</title>
        <authorList>
            <person name="Liao J."/>
            <person name="Wiedmann M."/>
        </authorList>
    </citation>
    <scope>NUCLEOTIDE SEQUENCE [LARGE SCALE GENOMIC DNA]</scope>
    <source>
        <strain evidence="1 2">FSL L7-1523</strain>
    </source>
</reference>
<dbReference type="RefSeq" id="WP_185426771.1">
    <property type="nucleotide sequence ID" value="NZ_JAARRL010000022.1"/>
</dbReference>
<dbReference type="EMBL" id="JAARRL010000022">
    <property type="protein sequence ID" value="MBC1501416.1"/>
    <property type="molecule type" value="Genomic_DNA"/>
</dbReference>
<gene>
    <name evidence="1" type="ORF">HB943_12455</name>
</gene>
<evidence type="ECO:0000313" key="2">
    <source>
        <dbReference type="Proteomes" id="UP000564536"/>
    </source>
</evidence>
<dbReference type="AlphaFoldDB" id="A0A841ZAA6"/>
<name>A0A841ZAA6_9LIST</name>
<proteinExistence type="predicted"/>